<name>A0A9N9KFT7_9GLOM</name>
<feature type="non-terminal residue" evidence="1">
    <location>
        <position position="1"/>
    </location>
</feature>
<proteinExistence type="predicted"/>
<comment type="caution">
    <text evidence="1">The sequence shown here is derived from an EMBL/GenBank/DDBJ whole genome shotgun (WGS) entry which is preliminary data.</text>
</comment>
<dbReference type="AlphaFoldDB" id="A0A9N9KFT7"/>
<accession>A0A9N9KFT7</accession>
<organism evidence="1 2">
    <name type="scientific">Dentiscutata erythropus</name>
    <dbReference type="NCBI Taxonomy" id="1348616"/>
    <lineage>
        <taxon>Eukaryota</taxon>
        <taxon>Fungi</taxon>
        <taxon>Fungi incertae sedis</taxon>
        <taxon>Mucoromycota</taxon>
        <taxon>Glomeromycotina</taxon>
        <taxon>Glomeromycetes</taxon>
        <taxon>Diversisporales</taxon>
        <taxon>Gigasporaceae</taxon>
        <taxon>Dentiscutata</taxon>
    </lineage>
</organism>
<protein>
    <submittedName>
        <fullName evidence="1">12449_t:CDS:1</fullName>
    </submittedName>
</protein>
<reference evidence="1" key="1">
    <citation type="submission" date="2021-06" db="EMBL/GenBank/DDBJ databases">
        <authorList>
            <person name="Kallberg Y."/>
            <person name="Tangrot J."/>
            <person name="Rosling A."/>
        </authorList>
    </citation>
    <scope>NUCLEOTIDE SEQUENCE</scope>
    <source>
        <strain evidence="1">MA453B</strain>
    </source>
</reference>
<evidence type="ECO:0000313" key="2">
    <source>
        <dbReference type="Proteomes" id="UP000789405"/>
    </source>
</evidence>
<keyword evidence="2" id="KW-1185">Reference proteome</keyword>
<gene>
    <name evidence="1" type="ORF">DERYTH_LOCUS28523</name>
</gene>
<evidence type="ECO:0000313" key="1">
    <source>
        <dbReference type="EMBL" id="CAG8828609.1"/>
    </source>
</evidence>
<dbReference type="Proteomes" id="UP000789405">
    <property type="component" value="Unassembled WGS sequence"/>
</dbReference>
<dbReference type="EMBL" id="CAJVPY010071662">
    <property type="protein sequence ID" value="CAG8828609.1"/>
    <property type="molecule type" value="Genomic_DNA"/>
</dbReference>
<sequence length="42" mass="5002">LKKTITLEDQVLQLLLITKEIKQQIHSFDESLYSIIEEEEEI</sequence>